<dbReference type="Proteomes" id="UP000823633">
    <property type="component" value="Unassembled WGS sequence"/>
</dbReference>
<dbReference type="Gene3D" id="2.40.160.130">
    <property type="entry name" value="Capsule assembly protein Wzi"/>
    <property type="match status" value="1"/>
</dbReference>
<proteinExistence type="predicted"/>
<name>A0A9D9E840_9SPIR</name>
<sequence length="567" mass="63852">MRRTAATLFLVLVGAIASAVAPRTFSLDDPIYARMELLYISSGMGTPSNSKPWSSDEARFMLDRIDESTLSDAELRLYRQIEESIGDDFLLKLDDVASIGLGGEANLEMYAHSNSSFSHEDDWLYGYDERKPLLSLCFDWQFFDTVYSFADVRLANGKYRGSDQKVDLKQKYPGGIGAIVPPASEIADIPVYGIEDSEMYSPHFTHNVLTSFADFDSIFPKRAFMNVGGEHFLVSFGRDRVDWGNSNISNLVIDDHVDYHDYLRFTFFSDKFKYEFLTLFLEYDVSCSQTEDEGSKFLIGHRLEFRPVDRLTFSLSENVMYVSQTGIELKYFNPAFIFHNLDNHSIFNAIAYVDIDWQFARNFNLYTQVVLDQATAPGEGDDQSPAWGMLVGLEYAKVLDEGGIKTSLEAAYTSPLLYRRDAVDFLILDKNKLSTSGGYVIDVDFLGFRYGNDALVIQSETDWTVKDGIDLNLTLRQTVKGSLDIYTSHASTGNNADRPDLDTGFFYGDLHFSTTAALSCEVALHTLVGFSYPQVHFSSSLAMIAEYGKMDEPRTDFQFTLSAGIAF</sequence>
<keyword evidence="1" id="KW-0732">Signal</keyword>
<evidence type="ECO:0000313" key="2">
    <source>
        <dbReference type="EMBL" id="MBO8442402.1"/>
    </source>
</evidence>
<feature type="signal peptide" evidence="1">
    <location>
        <begin position="1"/>
        <end position="19"/>
    </location>
</feature>
<accession>A0A9D9E840</accession>
<dbReference type="EMBL" id="JADIMU010000010">
    <property type="protein sequence ID" value="MBO8442402.1"/>
    <property type="molecule type" value="Genomic_DNA"/>
</dbReference>
<gene>
    <name evidence="2" type="ORF">IAC42_01375</name>
</gene>
<evidence type="ECO:0000256" key="1">
    <source>
        <dbReference type="SAM" id="SignalP"/>
    </source>
</evidence>
<feature type="chain" id="PRO_5039704817" description="Capsule assembly Wzi family protein" evidence="1">
    <location>
        <begin position="20"/>
        <end position="567"/>
    </location>
</feature>
<evidence type="ECO:0000313" key="3">
    <source>
        <dbReference type="Proteomes" id="UP000823633"/>
    </source>
</evidence>
<dbReference type="Pfam" id="PF14052">
    <property type="entry name" value="Caps_assemb_Wzi"/>
    <property type="match status" value="1"/>
</dbReference>
<reference evidence="2" key="1">
    <citation type="submission" date="2020-10" db="EMBL/GenBank/DDBJ databases">
        <authorList>
            <person name="Gilroy R."/>
        </authorList>
    </citation>
    <scope>NUCLEOTIDE SEQUENCE</scope>
    <source>
        <strain evidence="2">11167</strain>
    </source>
</reference>
<organism evidence="2 3">
    <name type="scientific">Candidatus Aphodenecus pullistercoris</name>
    <dbReference type="NCBI Taxonomy" id="2840669"/>
    <lineage>
        <taxon>Bacteria</taxon>
        <taxon>Pseudomonadati</taxon>
        <taxon>Spirochaetota</taxon>
        <taxon>Spirochaetia</taxon>
        <taxon>Spirochaetales</taxon>
        <taxon>Candidatus Aphodenecus</taxon>
    </lineage>
</organism>
<comment type="caution">
    <text evidence="2">The sequence shown here is derived from an EMBL/GenBank/DDBJ whole genome shotgun (WGS) entry which is preliminary data.</text>
</comment>
<evidence type="ECO:0008006" key="4">
    <source>
        <dbReference type="Google" id="ProtNLM"/>
    </source>
</evidence>
<dbReference type="InterPro" id="IPR026950">
    <property type="entry name" value="Caps_assemb_Wzi"/>
</dbReference>
<dbReference type="AlphaFoldDB" id="A0A9D9E840"/>
<protein>
    <recommendedName>
        <fullName evidence="4">Capsule assembly Wzi family protein</fullName>
    </recommendedName>
</protein>
<reference evidence="2" key="2">
    <citation type="journal article" date="2021" name="PeerJ">
        <title>Extensive microbial diversity within the chicken gut microbiome revealed by metagenomics and culture.</title>
        <authorList>
            <person name="Gilroy R."/>
            <person name="Ravi A."/>
            <person name="Getino M."/>
            <person name="Pursley I."/>
            <person name="Horton D.L."/>
            <person name="Alikhan N.F."/>
            <person name="Baker D."/>
            <person name="Gharbi K."/>
            <person name="Hall N."/>
            <person name="Watson M."/>
            <person name="Adriaenssens E.M."/>
            <person name="Foster-Nyarko E."/>
            <person name="Jarju S."/>
            <person name="Secka A."/>
            <person name="Antonio M."/>
            <person name="Oren A."/>
            <person name="Chaudhuri R.R."/>
            <person name="La Ragione R."/>
            <person name="Hildebrand F."/>
            <person name="Pallen M.J."/>
        </authorList>
    </citation>
    <scope>NUCLEOTIDE SEQUENCE</scope>
    <source>
        <strain evidence="2">11167</strain>
    </source>
</reference>
<dbReference type="InterPro" id="IPR038636">
    <property type="entry name" value="Wzi_sf"/>
</dbReference>